<proteinExistence type="predicted"/>
<dbReference type="Pfam" id="PF12172">
    <property type="entry name" value="zf-ChsH2"/>
    <property type="match status" value="1"/>
</dbReference>
<feature type="domain" description="ChsH2 C-terminal OB-fold" evidence="1">
    <location>
        <begin position="48"/>
        <end position="110"/>
    </location>
</feature>
<dbReference type="Gene3D" id="6.10.30.10">
    <property type="match status" value="1"/>
</dbReference>
<sequence length="126" mass="13395">MNDPAEDLWKAWADGRLCIQNCTNCGALQHPPGPVCASCHATTLDLTDIAPTGKLVAWSTVHRAPSPTFADEVPYTIAVIALDPTTFIESRISPAVVESDLRVDMSVRLELGEIGGRAMPVVAGLV</sequence>
<evidence type="ECO:0000313" key="3">
    <source>
        <dbReference type="EMBL" id="CAB4929735.1"/>
    </source>
</evidence>
<accession>A0A6J7IG85</accession>
<dbReference type="SUPFAM" id="SSF50249">
    <property type="entry name" value="Nucleic acid-binding proteins"/>
    <property type="match status" value="1"/>
</dbReference>
<dbReference type="InterPro" id="IPR012340">
    <property type="entry name" value="NA-bd_OB-fold"/>
</dbReference>
<dbReference type="AlphaFoldDB" id="A0A6J7IG85"/>
<feature type="domain" description="ChsH2 rubredoxin-like zinc ribbon" evidence="2">
    <location>
        <begin position="9"/>
        <end position="44"/>
    </location>
</feature>
<dbReference type="PANTHER" id="PTHR34075:SF5">
    <property type="entry name" value="BLR3430 PROTEIN"/>
    <property type="match status" value="1"/>
</dbReference>
<evidence type="ECO:0000259" key="2">
    <source>
        <dbReference type="Pfam" id="PF12172"/>
    </source>
</evidence>
<organism evidence="3">
    <name type="scientific">freshwater metagenome</name>
    <dbReference type="NCBI Taxonomy" id="449393"/>
    <lineage>
        <taxon>unclassified sequences</taxon>
        <taxon>metagenomes</taxon>
        <taxon>ecological metagenomes</taxon>
    </lineage>
</organism>
<evidence type="ECO:0000259" key="1">
    <source>
        <dbReference type="Pfam" id="PF01796"/>
    </source>
</evidence>
<dbReference type="EMBL" id="CAFBMR010000127">
    <property type="protein sequence ID" value="CAB4929735.1"/>
    <property type="molecule type" value="Genomic_DNA"/>
</dbReference>
<dbReference type="InterPro" id="IPR002878">
    <property type="entry name" value="ChsH2_C"/>
</dbReference>
<dbReference type="InterPro" id="IPR022002">
    <property type="entry name" value="ChsH2_Znr"/>
</dbReference>
<reference evidence="3" key="1">
    <citation type="submission" date="2020-05" db="EMBL/GenBank/DDBJ databases">
        <authorList>
            <person name="Chiriac C."/>
            <person name="Salcher M."/>
            <person name="Ghai R."/>
            <person name="Kavagutti S V."/>
        </authorList>
    </citation>
    <scope>NUCLEOTIDE SEQUENCE</scope>
</reference>
<dbReference type="PANTHER" id="PTHR34075">
    <property type="entry name" value="BLR3430 PROTEIN"/>
    <property type="match status" value="1"/>
</dbReference>
<gene>
    <name evidence="3" type="ORF">UFOPK3610_01875</name>
</gene>
<dbReference type="Pfam" id="PF01796">
    <property type="entry name" value="OB_ChsH2_C"/>
    <property type="match status" value="1"/>
</dbReference>
<dbReference type="InterPro" id="IPR052513">
    <property type="entry name" value="Thioester_dehydratase-like"/>
</dbReference>
<name>A0A6J7IG85_9ZZZZ</name>
<protein>
    <submittedName>
        <fullName evidence="3">Unannotated protein</fullName>
    </submittedName>
</protein>